<dbReference type="GO" id="GO:0050220">
    <property type="term" value="F:prostaglandin-E synthase activity"/>
    <property type="evidence" value="ECO:0007669"/>
    <property type="project" value="InterPro"/>
</dbReference>
<feature type="domain" description="Glutaredoxin" evidence="7">
    <location>
        <begin position="815"/>
        <end position="865"/>
    </location>
</feature>
<accession>A0A7R8WF89</accession>
<evidence type="ECO:0000256" key="5">
    <source>
        <dbReference type="SAM" id="Coils"/>
    </source>
</evidence>
<feature type="region of interest" description="Disordered" evidence="6">
    <location>
        <begin position="720"/>
        <end position="745"/>
    </location>
</feature>
<evidence type="ECO:0000256" key="3">
    <source>
        <dbReference type="ARBA" id="ARBA00023054"/>
    </source>
</evidence>
<dbReference type="Gene3D" id="6.10.250.2470">
    <property type="match status" value="1"/>
</dbReference>
<dbReference type="PANTHER" id="PTHR31233">
    <property type="entry name" value="BICAUDAL D FAMILY MEMBER"/>
    <property type="match status" value="1"/>
</dbReference>
<dbReference type="InterPro" id="IPR034334">
    <property type="entry name" value="PGES2"/>
</dbReference>
<dbReference type="InterPro" id="IPR018477">
    <property type="entry name" value="BICD"/>
</dbReference>
<evidence type="ECO:0000256" key="1">
    <source>
        <dbReference type="ARBA" id="ARBA00002549"/>
    </source>
</evidence>
<evidence type="ECO:0000313" key="8">
    <source>
        <dbReference type="EMBL" id="CAD7229264.1"/>
    </source>
</evidence>
<dbReference type="CDD" id="cd03197">
    <property type="entry name" value="GST_C_mPGES2"/>
    <property type="match status" value="1"/>
</dbReference>
<dbReference type="GO" id="GO:0008093">
    <property type="term" value="F:cytoskeletal anchor activity"/>
    <property type="evidence" value="ECO:0007669"/>
    <property type="project" value="InterPro"/>
</dbReference>
<protein>
    <recommendedName>
        <fullName evidence="7">Glutaredoxin domain-containing protein</fullName>
    </recommendedName>
</protein>
<dbReference type="GO" id="GO:0001516">
    <property type="term" value="P:prostaglandin biosynthetic process"/>
    <property type="evidence" value="ECO:0007669"/>
    <property type="project" value="UniProtKB-UniPathway"/>
</dbReference>
<dbReference type="OrthoDB" id="10069295at2759"/>
<evidence type="ECO:0000259" key="7">
    <source>
        <dbReference type="Pfam" id="PF00462"/>
    </source>
</evidence>
<feature type="compositionally biased region" description="Gly residues" evidence="6">
    <location>
        <begin position="720"/>
        <end position="732"/>
    </location>
</feature>
<sequence>MMGDNIVDVSSMSEPDLRSEVERLRRELDQVTHESAQSAEFGLVLLEEKQSLQDRVRELESAYDATKHDLELTKEALGKLQTTQQLSTRTGIENEESLLWESVAREQSLTSQISELSSELKNVKQEEGRLRLEKEQQEKESEGLQLEKEMTDRERRDIKKELRELKQREAALLSDLDQLEEENINLQKLVSSLRQSQVEFESDKHELRRLSEEVDILKEQVEELSCLKRISEKQLEEALDALQAEREAKHALKKELDSRLSSSTVLSNLGSIAYGLRGADVENTEHDKLREMEDDVLSAEDHADDEENGGGPASDLFSEIHLNQLRLLEEQLSKAEVEKAMVRSSLKDVEDSYEKTRKENQATQSRIEQTMIRLEALRLVLSSDDKPSTSELLKELEGIDSLLKRPSHEGEGGSEAQQEDPMAVMRHEAADLKAKVMQMESSRSVTVDDLSVLCELIRHYHQALSQLQTDLSSCSCETAKLYHHVCTVSGQTPSRIMLDHVKQTDGSLGSEKGPSSILESIRGKLATPSLPLPSDDVDLSAVRKQVETLSDQVTHLRGAVETALGTHVAGEQDLSLTGDDTSQLQEEVVKLRALLGSKREQIATLRTVLKANKQTAEVALASLKAKYDKEKCAVSETMIKLRNELRLLKEDAATFSSLRAMFGARCEEYVSIIDETQQKLKNAEEEKRTLNSLLRMAIQQKLVLSQRLEEIDVQRGGMGGGVGVDARGGGGRKTSRNPRGGGGIRPNSGRVGVFWAYAEHYFEERKKKKEQIVQYSETADKYVLTKESGTFPPTIAVSRSIPSVTEAFPKATRLVLYQYRTCPFCCKVRALLDYFGIGYDVVEVNPVTRSTIRWSQWKKVPQLLISLDGQENPEVYQQLNESSMIISILYSYMFQPRPITELAAAYPYISSMKDGKKVTDVGNKYSVMYEGNTARSEEEITDEQKWREWADQTLVHLLSPNVYRTPSEALQAFRWFSDTGHWEETFSHWERLFVIYVGATAMFFIGKRLKKRHRLSDDVRFSLYRECDVFAREVARRKQPFLGGERPNLADLSIYGVLSSIEGCDAFQDLLANSKIGPWYKRTQDVVKHREGRNLFKHPPLVYH</sequence>
<dbReference type="GO" id="GO:0070840">
    <property type="term" value="F:dynein complex binding"/>
    <property type="evidence" value="ECO:0007669"/>
    <property type="project" value="InterPro"/>
</dbReference>
<dbReference type="PROSITE" id="PS51354">
    <property type="entry name" value="GLUTAREDOXIN_2"/>
    <property type="match status" value="1"/>
</dbReference>
<evidence type="ECO:0000256" key="4">
    <source>
        <dbReference type="ARBA" id="ARBA00023098"/>
    </source>
</evidence>
<dbReference type="Pfam" id="PF09730">
    <property type="entry name" value="BicD"/>
    <property type="match status" value="1"/>
</dbReference>
<feature type="coiled-coil region" evidence="5">
    <location>
        <begin position="14"/>
        <end position="76"/>
    </location>
</feature>
<evidence type="ECO:0000256" key="2">
    <source>
        <dbReference type="ARBA" id="ARBA00010061"/>
    </source>
</evidence>
<feature type="region of interest" description="Disordered" evidence="6">
    <location>
        <begin position="131"/>
        <end position="152"/>
    </location>
</feature>
<dbReference type="GO" id="GO:0072393">
    <property type="term" value="P:microtubule anchoring at microtubule organizing center"/>
    <property type="evidence" value="ECO:0007669"/>
    <property type="project" value="TreeGrafter"/>
</dbReference>
<feature type="coiled-coil region" evidence="5">
    <location>
        <begin position="318"/>
        <end position="373"/>
    </location>
</feature>
<dbReference type="UniPathway" id="UPA00662"/>
<dbReference type="Gene3D" id="1.20.1050.10">
    <property type="match status" value="1"/>
</dbReference>
<feature type="coiled-coil region" evidence="5">
    <location>
        <begin position="666"/>
        <end position="700"/>
    </location>
</feature>
<dbReference type="GO" id="GO:0005794">
    <property type="term" value="C:Golgi apparatus"/>
    <property type="evidence" value="ECO:0007669"/>
    <property type="project" value="TreeGrafter"/>
</dbReference>
<dbReference type="InterPro" id="IPR034335">
    <property type="entry name" value="PGES2_C"/>
</dbReference>
<dbReference type="PROSITE" id="PS00195">
    <property type="entry name" value="GLUTAREDOXIN_1"/>
    <property type="match status" value="1"/>
</dbReference>
<dbReference type="SFLD" id="SFLDG01182">
    <property type="entry name" value="Prostaglandin_E_synthase_like"/>
    <property type="match status" value="1"/>
</dbReference>
<dbReference type="GO" id="GO:0034452">
    <property type="term" value="F:dynactin binding"/>
    <property type="evidence" value="ECO:0007669"/>
    <property type="project" value="TreeGrafter"/>
</dbReference>
<feature type="region of interest" description="Disordered" evidence="6">
    <location>
        <begin position="296"/>
        <end position="316"/>
    </location>
</feature>
<dbReference type="Pfam" id="PF00462">
    <property type="entry name" value="Glutaredoxin"/>
    <property type="match status" value="1"/>
</dbReference>
<gene>
    <name evidence="8" type="ORF">CTOB1V02_LOCUS7137</name>
</gene>
<keyword evidence="3 5" id="KW-0175">Coiled coil</keyword>
<dbReference type="GO" id="GO:0070507">
    <property type="term" value="P:regulation of microtubule cytoskeleton organization"/>
    <property type="evidence" value="ECO:0007669"/>
    <property type="project" value="TreeGrafter"/>
</dbReference>
<dbReference type="SUPFAM" id="SSF52833">
    <property type="entry name" value="Thioredoxin-like"/>
    <property type="match status" value="1"/>
</dbReference>
<dbReference type="InterPro" id="IPR036249">
    <property type="entry name" value="Thioredoxin-like_sf"/>
</dbReference>
<organism evidence="8">
    <name type="scientific">Cyprideis torosa</name>
    <dbReference type="NCBI Taxonomy" id="163714"/>
    <lineage>
        <taxon>Eukaryota</taxon>
        <taxon>Metazoa</taxon>
        <taxon>Ecdysozoa</taxon>
        <taxon>Arthropoda</taxon>
        <taxon>Crustacea</taxon>
        <taxon>Oligostraca</taxon>
        <taxon>Ostracoda</taxon>
        <taxon>Podocopa</taxon>
        <taxon>Podocopida</taxon>
        <taxon>Cytherocopina</taxon>
        <taxon>Cytheroidea</taxon>
        <taxon>Cytherideidae</taxon>
        <taxon>Cyprideis</taxon>
    </lineage>
</organism>
<comment type="similarity">
    <text evidence="2">Belongs to the BicD family.</text>
</comment>
<dbReference type="SFLD" id="SFLDG01203">
    <property type="entry name" value="Prostaglandin_E_synthase_like1"/>
    <property type="match status" value="1"/>
</dbReference>
<dbReference type="InterPro" id="IPR011767">
    <property type="entry name" value="GLR_AS"/>
</dbReference>
<dbReference type="Gene3D" id="3.40.30.10">
    <property type="entry name" value="Glutaredoxin"/>
    <property type="match status" value="1"/>
</dbReference>
<evidence type="ECO:0000256" key="6">
    <source>
        <dbReference type="SAM" id="MobiDB-lite"/>
    </source>
</evidence>
<dbReference type="GO" id="GO:0005829">
    <property type="term" value="C:cytosol"/>
    <property type="evidence" value="ECO:0007669"/>
    <property type="project" value="TreeGrafter"/>
</dbReference>
<comment type="function">
    <text evidence="1">Has a glutathione-disulfide oxidoreductase activity in the presence of NADPH and glutathione reductase. Reduces low molecular weight disulfides and proteins.</text>
</comment>
<dbReference type="InterPro" id="IPR040079">
    <property type="entry name" value="Glutathione_S-Trfase"/>
</dbReference>
<dbReference type="EMBL" id="OB661962">
    <property type="protein sequence ID" value="CAD7229264.1"/>
    <property type="molecule type" value="Genomic_DNA"/>
</dbReference>
<keyword evidence="4" id="KW-0443">Lipid metabolism</keyword>
<proteinExistence type="inferred from homology"/>
<dbReference type="InterPro" id="IPR002109">
    <property type="entry name" value="Glutaredoxin"/>
</dbReference>
<dbReference type="InterPro" id="IPR036282">
    <property type="entry name" value="Glutathione-S-Trfase_C_sf"/>
</dbReference>
<dbReference type="SFLD" id="SFLDS00019">
    <property type="entry name" value="Glutathione_Transferase_(cytos"/>
    <property type="match status" value="1"/>
</dbReference>
<dbReference type="AlphaFoldDB" id="A0A7R8WF89"/>
<name>A0A7R8WF89_9CRUS</name>
<reference evidence="8" key="1">
    <citation type="submission" date="2020-11" db="EMBL/GenBank/DDBJ databases">
        <authorList>
            <person name="Tran Van P."/>
        </authorList>
    </citation>
    <scope>NUCLEOTIDE SEQUENCE</scope>
</reference>
<dbReference type="SUPFAM" id="SSF47616">
    <property type="entry name" value="GST C-terminal domain-like"/>
    <property type="match status" value="1"/>
</dbReference>
<dbReference type="PANTHER" id="PTHR31233:SF6">
    <property type="entry name" value="PROTEIN BICAUDAL D"/>
    <property type="match status" value="1"/>
</dbReference>
<feature type="compositionally biased region" description="Acidic residues" evidence="6">
    <location>
        <begin position="296"/>
        <end position="308"/>
    </location>
</feature>